<dbReference type="PANTHER" id="PTHR45629">
    <property type="entry name" value="SNF2/RAD54 FAMILY MEMBER"/>
    <property type="match status" value="1"/>
</dbReference>
<keyword evidence="2" id="KW-0378">Hydrolase</keyword>
<protein>
    <submittedName>
        <fullName evidence="7">Piso0_002634 protein</fullName>
    </submittedName>
</protein>
<dbReference type="PROSITE" id="PS51194">
    <property type="entry name" value="HELICASE_CTER"/>
    <property type="match status" value="1"/>
</dbReference>
<evidence type="ECO:0000256" key="4">
    <source>
        <dbReference type="SAM" id="MobiDB-lite"/>
    </source>
</evidence>
<dbReference type="AlphaFoldDB" id="G8YD48"/>
<reference evidence="7 8" key="1">
    <citation type="journal article" date="2012" name="G3 (Bethesda)">
        <title>Pichia sorbitophila, an interspecies yeast hybrid reveals early steps of genome resolution following polyploidization.</title>
        <authorList>
            <person name="Leh Louis V."/>
            <person name="Despons L."/>
            <person name="Friedrich A."/>
            <person name="Martin T."/>
            <person name="Durrens P."/>
            <person name="Casaregola S."/>
            <person name="Neuveglise C."/>
            <person name="Fairhead C."/>
            <person name="Marck C."/>
            <person name="Cruz J.A."/>
            <person name="Straub M.L."/>
            <person name="Kugler V."/>
            <person name="Sacerdot C."/>
            <person name="Uzunov Z."/>
            <person name="Thierry A."/>
            <person name="Weiss S."/>
            <person name="Bleykasten C."/>
            <person name="De Montigny J."/>
            <person name="Jacques N."/>
            <person name="Jung P."/>
            <person name="Lemaire M."/>
            <person name="Mallet S."/>
            <person name="Morel G."/>
            <person name="Richard G.F."/>
            <person name="Sarkar A."/>
            <person name="Savel G."/>
            <person name="Schacherer J."/>
            <person name="Seret M.L."/>
            <person name="Talla E."/>
            <person name="Samson G."/>
            <person name="Jubin C."/>
            <person name="Poulain J."/>
            <person name="Vacherie B."/>
            <person name="Barbe V."/>
            <person name="Pelletier E."/>
            <person name="Sherman D.J."/>
            <person name="Westhof E."/>
            <person name="Weissenbach J."/>
            <person name="Baret P.V."/>
            <person name="Wincker P."/>
            <person name="Gaillardin C."/>
            <person name="Dujon B."/>
            <person name="Souciet J.L."/>
        </authorList>
    </citation>
    <scope>NUCLEOTIDE SEQUENCE [LARGE SCALE GENOMIC DNA]</scope>
    <source>
        <strain evidence="8">ATCC MYA-4447 / BCRC 22081 / CBS 7064 / NBRC 10061 / NRRL Y-12695</strain>
    </source>
</reference>
<dbReference type="InterPro" id="IPR014001">
    <property type="entry name" value="Helicase_ATP-bd"/>
</dbReference>
<dbReference type="InterPro" id="IPR050496">
    <property type="entry name" value="SNF2_RAD54_helicase_repair"/>
</dbReference>
<keyword evidence="3" id="KW-0067">ATP-binding</keyword>
<dbReference type="SMART" id="SM00490">
    <property type="entry name" value="HELICc"/>
    <property type="match status" value="1"/>
</dbReference>
<dbReference type="InterPro" id="IPR001650">
    <property type="entry name" value="Helicase_C-like"/>
</dbReference>
<dbReference type="eggNOG" id="KOG0390">
    <property type="taxonomic scope" value="Eukaryota"/>
</dbReference>
<dbReference type="SMART" id="SM00487">
    <property type="entry name" value="DEXDc"/>
    <property type="match status" value="1"/>
</dbReference>
<dbReference type="GO" id="GO:0015616">
    <property type="term" value="F:DNA translocase activity"/>
    <property type="evidence" value="ECO:0007669"/>
    <property type="project" value="TreeGrafter"/>
</dbReference>
<dbReference type="CDD" id="cd18793">
    <property type="entry name" value="SF2_C_SNF"/>
    <property type="match status" value="1"/>
</dbReference>
<dbReference type="Pfam" id="PF00176">
    <property type="entry name" value="SNF2-rel_dom"/>
    <property type="match status" value="1"/>
</dbReference>
<dbReference type="Gene3D" id="3.40.50.300">
    <property type="entry name" value="P-loop containing nucleotide triphosphate hydrolases"/>
    <property type="match status" value="1"/>
</dbReference>
<organism evidence="7 8">
    <name type="scientific">Pichia sorbitophila (strain ATCC MYA-4447 / BCRC 22081 / CBS 7064 / NBRC 10061 / NRRL Y-12695)</name>
    <name type="common">Hybrid yeast</name>
    <dbReference type="NCBI Taxonomy" id="559304"/>
    <lineage>
        <taxon>Eukaryota</taxon>
        <taxon>Fungi</taxon>
        <taxon>Dikarya</taxon>
        <taxon>Ascomycota</taxon>
        <taxon>Saccharomycotina</taxon>
        <taxon>Pichiomycetes</taxon>
        <taxon>Debaryomycetaceae</taxon>
        <taxon>Millerozyma</taxon>
    </lineage>
</organism>
<dbReference type="InterPro" id="IPR000330">
    <property type="entry name" value="SNF2_N"/>
</dbReference>
<dbReference type="GO" id="GO:0007131">
    <property type="term" value="P:reciprocal meiotic recombination"/>
    <property type="evidence" value="ECO:0007669"/>
    <property type="project" value="TreeGrafter"/>
</dbReference>
<evidence type="ECO:0000259" key="6">
    <source>
        <dbReference type="PROSITE" id="PS51194"/>
    </source>
</evidence>
<dbReference type="GO" id="GO:0005634">
    <property type="term" value="C:nucleus"/>
    <property type="evidence" value="ECO:0007669"/>
    <property type="project" value="TreeGrafter"/>
</dbReference>
<proteinExistence type="predicted"/>
<dbReference type="InParanoid" id="G8YD48"/>
<evidence type="ECO:0000313" key="8">
    <source>
        <dbReference type="Proteomes" id="UP000005222"/>
    </source>
</evidence>
<dbReference type="STRING" id="559304.G8YD48"/>
<dbReference type="GO" id="GO:0000724">
    <property type="term" value="P:double-strand break repair via homologous recombination"/>
    <property type="evidence" value="ECO:0007669"/>
    <property type="project" value="TreeGrafter"/>
</dbReference>
<dbReference type="Gene3D" id="3.40.50.10810">
    <property type="entry name" value="Tandem AAA-ATPase domain"/>
    <property type="match status" value="1"/>
</dbReference>
<dbReference type="FunFam" id="3.40.50.10810:FF:000020">
    <property type="entry name" value="DNA repair and recombination protein RAD54B"/>
    <property type="match status" value="1"/>
</dbReference>
<gene>
    <name evidence="7" type="primary">Piso0_002634</name>
    <name evidence="7" type="ORF">GNLVRS01_PISO0J16267g</name>
</gene>
<keyword evidence="1" id="KW-0547">Nucleotide-binding</keyword>
<feature type="domain" description="Helicase C-terminal" evidence="6">
    <location>
        <begin position="581"/>
        <end position="738"/>
    </location>
</feature>
<feature type="compositionally biased region" description="Low complexity" evidence="4">
    <location>
        <begin position="17"/>
        <end position="29"/>
    </location>
</feature>
<dbReference type="HOGENOM" id="CLU_000315_10_1_1"/>
<evidence type="ECO:0000313" key="7">
    <source>
        <dbReference type="EMBL" id="CCE82879.1"/>
    </source>
</evidence>
<feature type="domain" description="Helicase ATP-binding" evidence="5">
    <location>
        <begin position="252"/>
        <end position="428"/>
    </location>
</feature>
<evidence type="ECO:0000256" key="1">
    <source>
        <dbReference type="ARBA" id="ARBA00022741"/>
    </source>
</evidence>
<dbReference type="OMA" id="AWFNKIC"/>
<evidence type="ECO:0000256" key="2">
    <source>
        <dbReference type="ARBA" id="ARBA00022801"/>
    </source>
</evidence>
<dbReference type="InterPro" id="IPR027417">
    <property type="entry name" value="P-loop_NTPase"/>
</dbReference>
<dbReference type="InterPro" id="IPR038718">
    <property type="entry name" value="SNF2-like_sf"/>
</dbReference>
<dbReference type="GO" id="GO:0005524">
    <property type="term" value="F:ATP binding"/>
    <property type="evidence" value="ECO:0007669"/>
    <property type="project" value="InterPro"/>
</dbReference>
<feature type="compositionally biased region" description="Polar residues" evidence="4">
    <location>
        <begin position="37"/>
        <end position="55"/>
    </location>
</feature>
<dbReference type="Gene3D" id="1.20.120.850">
    <property type="entry name" value="SWI2/SNF2 ATPases, N-terminal domain"/>
    <property type="match status" value="1"/>
</dbReference>
<dbReference type="EMBL" id="FO082050">
    <property type="protein sequence ID" value="CCE82879.1"/>
    <property type="molecule type" value="Genomic_DNA"/>
</dbReference>
<sequence>MLSTGARAPFKPPRPYSSSQEESQGTSSQESDRNQHKAQNNRVNQVTPSDANNVNKRQKLVPTKKVIEKDSKESTKRYYFVQWRKFTTKKNKTWEDDGLMVIEPTGDVMLFNKTETKNAKMLAKASKCMLGDVIRIGSYEATLDHEISDIEVSNGTKEVSSSTPDTHKPIASSVNTRFKSVYPSTRRLDASTKTYKVRSSLYTVSQDSLVMSKPPGLSPDKVVDVVVDPILSKHLRPHQSDAVCFLYDCIMGFKNFGGNGTLLADEMGLGKTLTTIAVIWTLLKQNPYLEVDSPVCKKVLITCPVSLIQNWSKEFKKWLGLNRIGILALNSKQNAADDKVQISSFGKTRVYQVMIISYEKVLTCRKELMDLNIDLLVCDEGHRLKTATNKVMQTLNQMQIKMKILLTGTPIQNDLYEFYNIVNFINPGVLGTPSHFQKEFVKPISRARDMNCTNKVILDFGEEKSNELLTLTRQFVLRRSSSVLSHVLPDKTDIIIFCPPSSLQLFMFKAISSSQAFNSFLQSQASVNNSLGIITVMKKLCNSPSLLANDKLFKEIIKSCQESKIDLESLHKRYSSGKVNLLIPLLLEICELKEKIVLISNYTQTLDLFENILRKLNISFLRLDGSTLGKSRDNIVNEFNNSTFEKASVFLLSAKSGGFGLNLIGASRLILFDNDWNPSVDLQAMARIHRDGQKKPVFIYRLFTTGCIDEKIFQRQLMKQKLSEKFVDNKEGSQLDLFDINDLKDIFTIHYGTKCNTHDLLQCFCEGIGEEVTLSAQYEDFCNEQSASDWVSALELKQTQSPKKNASIRNALEGYKHFDPEKSNDILEDSAINNIVSKTEGASKLFTFMFSKKSTSQ</sequence>
<dbReference type="PANTHER" id="PTHR45629:SF7">
    <property type="entry name" value="DNA EXCISION REPAIR PROTEIN ERCC-6-RELATED"/>
    <property type="match status" value="1"/>
</dbReference>
<feature type="region of interest" description="Disordered" evidence="4">
    <location>
        <begin position="1"/>
        <end position="67"/>
    </location>
</feature>
<dbReference type="Pfam" id="PF00271">
    <property type="entry name" value="Helicase_C"/>
    <property type="match status" value="1"/>
</dbReference>
<evidence type="ECO:0000259" key="5">
    <source>
        <dbReference type="PROSITE" id="PS51192"/>
    </source>
</evidence>
<keyword evidence="8" id="KW-1185">Reference proteome</keyword>
<dbReference type="CDD" id="cd18004">
    <property type="entry name" value="DEXHc_RAD54"/>
    <property type="match status" value="1"/>
</dbReference>
<dbReference type="PROSITE" id="PS51192">
    <property type="entry name" value="HELICASE_ATP_BIND_1"/>
    <property type="match status" value="1"/>
</dbReference>
<dbReference type="GO" id="GO:0016787">
    <property type="term" value="F:hydrolase activity"/>
    <property type="evidence" value="ECO:0007669"/>
    <property type="project" value="UniProtKB-KW"/>
</dbReference>
<dbReference type="SUPFAM" id="SSF52540">
    <property type="entry name" value="P-loop containing nucleoside triphosphate hydrolases"/>
    <property type="match status" value="2"/>
</dbReference>
<dbReference type="OrthoDB" id="413460at2759"/>
<evidence type="ECO:0000256" key="3">
    <source>
        <dbReference type="ARBA" id="ARBA00022840"/>
    </source>
</evidence>
<accession>G8YD48</accession>
<dbReference type="FunCoup" id="G8YD48">
    <property type="interactions" value="98"/>
</dbReference>
<dbReference type="Proteomes" id="UP000005222">
    <property type="component" value="Chromosome J"/>
</dbReference>
<name>G8YD48_PICSO</name>
<dbReference type="InterPro" id="IPR049730">
    <property type="entry name" value="SNF2/RAD54-like_C"/>
</dbReference>